<evidence type="ECO:0000313" key="3">
    <source>
        <dbReference type="Proteomes" id="UP000314251"/>
    </source>
</evidence>
<evidence type="ECO:0000313" key="2">
    <source>
        <dbReference type="EMBL" id="KAB8157857.1"/>
    </source>
</evidence>
<dbReference type="Pfam" id="PF13087">
    <property type="entry name" value="AAA_12"/>
    <property type="match status" value="1"/>
</dbReference>
<evidence type="ECO:0000259" key="1">
    <source>
        <dbReference type="Pfam" id="PF13087"/>
    </source>
</evidence>
<keyword evidence="3" id="KW-1185">Reference proteome</keyword>
<reference evidence="2" key="1">
    <citation type="submission" date="2019-10" db="EMBL/GenBank/DDBJ databases">
        <title>Nonomuraea sp. nov., isolated from Phyllanthus amarus.</title>
        <authorList>
            <person name="Klykleung N."/>
            <person name="Tanasupawat S."/>
        </authorList>
    </citation>
    <scope>NUCLEOTIDE SEQUENCE [LARGE SCALE GENOMIC DNA]</scope>
    <source>
        <strain evidence="2">3MP-10</strain>
    </source>
</reference>
<gene>
    <name evidence="2" type="ORF">FH607_029940</name>
</gene>
<accession>A0A5N5ZMY7</accession>
<proteinExistence type="predicted"/>
<dbReference type="OrthoDB" id="3197455at2"/>
<dbReference type="AlphaFoldDB" id="A0A5N5ZMY7"/>
<dbReference type="RefSeq" id="WP_139675433.1">
    <property type="nucleotide sequence ID" value="NZ_VDLY02000031.1"/>
</dbReference>
<comment type="caution">
    <text evidence="2">The sequence shown here is derived from an EMBL/GenBank/DDBJ whole genome shotgun (WGS) entry which is preliminary data.</text>
</comment>
<dbReference type="SUPFAM" id="SSF52540">
    <property type="entry name" value="P-loop containing nucleoside triphosphate hydrolases"/>
    <property type="match status" value="1"/>
</dbReference>
<name>A0A5N5ZMY7_9ACTN</name>
<sequence>MQVEPIVLLPWTAQRALGDEFGVAPEWAPSRASVQRLADRTNRYGTWLPAELPDGQEKVWVGSPLRVHRRCENPMFSVSNTIAYDGLMVHGTPERGEYRYRPRSSWVHVTAREAEGHWIPEEGRALGRVLERFVAAGVDLDRDVYVISPFRAVVRGARRICRELMDEARVGTIHTAQGREADVVILVLGSDPRGSGARA</sequence>
<protein>
    <recommendedName>
        <fullName evidence="1">DNA2/NAM7 helicase-like C-terminal domain-containing protein</fullName>
    </recommendedName>
</protein>
<dbReference type="InterPro" id="IPR027417">
    <property type="entry name" value="P-loop_NTPase"/>
</dbReference>
<organism evidence="2 3">
    <name type="scientific">Streptomyces mimosae</name>
    <dbReference type="NCBI Taxonomy" id="2586635"/>
    <lineage>
        <taxon>Bacteria</taxon>
        <taxon>Bacillati</taxon>
        <taxon>Actinomycetota</taxon>
        <taxon>Actinomycetes</taxon>
        <taxon>Kitasatosporales</taxon>
        <taxon>Streptomycetaceae</taxon>
        <taxon>Streptomyces</taxon>
    </lineage>
</organism>
<dbReference type="Gene3D" id="3.40.50.300">
    <property type="entry name" value="P-loop containing nucleotide triphosphate hydrolases"/>
    <property type="match status" value="1"/>
</dbReference>
<dbReference type="EMBL" id="VDLY02000031">
    <property type="protein sequence ID" value="KAB8157857.1"/>
    <property type="molecule type" value="Genomic_DNA"/>
</dbReference>
<feature type="domain" description="DNA2/NAM7 helicase-like C-terminal" evidence="1">
    <location>
        <begin position="118"/>
        <end position="187"/>
    </location>
</feature>
<dbReference type="InterPro" id="IPR041679">
    <property type="entry name" value="DNA2/NAM7-like_C"/>
</dbReference>
<dbReference type="Proteomes" id="UP000314251">
    <property type="component" value="Unassembled WGS sequence"/>
</dbReference>